<proteinExistence type="inferred from homology"/>
<dbReference type="GO" id="GO:0003980">
    <property type="term" value="F:UDP-glucose:glycoprotein glucosyltransferase activity"/>
    <property type="evidence" value="ECO:0007669"/>
    <property type="project" value="InterPro"/>
</dbReference>
<dbReference type="Pfam" id="PF18401">
    <property type="entry name" value="Thioredoxin_13"/>
    <property type="match status" value="1"/>
</dbReference>
<evidence type="ECO:0000256" key="6">
    <source>
        <dbReference type="ARBA" id="ARBA00022729"/>
    </source>
</evidence>
<feature type="domain" description="Glucosyltransferase 24 catalytic" evidence="15">
    <location>
        <begin position="1187"/>
        <end position="1453"/>
    </location>
</feature>
<evidence type="ECO:0000256" key="8">
    <source>
        <dbReference type="ARBA" id="ARBA00023180"/>
    </source>
</evidence>
<dbReference type="GO" id="GO:0036503">
    <property type="term" value="P:ERAD pathway"/>
    <property type="evidence" value="ECO:0007669"/>
    <property type="project" value="TreeGrafter"/>
</dbReference>
<dbReference type="InterPro" id="IPR040694">
    <property type="entry name" value="UGGT_TRXL_2"/>
</dbReference>
<feature type="signal peptide" evidence="10">
    <location>
        <begin position="1"/>
        <end position="16"/>
    </location>
</feature>
<comment type="cofactor">
    <cofactor evidence="1">
        <name>Ca(2+)</name>
        <dbReference type="ChEBI" id="CHEBI:29108"/>
    </cofactor>
</comment>
<evidence type="ECO:0000256" key="4">
    <source>
        <dbReference type="ARBA" id="ARBA00006351"/>
    </source>
</evidence>
<dbReference type="InterPro" id="IPR040525">
    <property type="entry name" value="UGGT_TRXL_4"/>
</dbReference>
<dbReference type="Pfam" id="PF18400">
    <property type="entry name" value="Thioredoxin_12"/>
    <property type="match status" value="1"/>
</dbReference>
<keyword evidence="6 10" id="KW-0732">Signal</keyword>
<dbReference type="Gene3D" id="3.90.550.10">
    <property type="entry name" value="Spore Coat Polysaccharide Biosynthesis Protein SpsA, Chain A"/>
    <property type="match status" value="1"/>
</dbReference>
<comment type="similarity">
    <text evidence="4">Belongs to the glycosyltransferase 8 family.</text>
</comment>
<evidence type="ECO:0000256" key="7">
    <source>
        <dbReference type="ARBA" id="ARBA00022824"/>
    </source>
</evidence>
<keyword evidence="5" id="KW-0808">Transferase</keyword>
<feature type="region of interest" description="Disordered" evidence="9">
    <location>
        <begin position="1465"/>
        <end position="1492"/>
    </location>
</feature>
<keyword evidence="17" id="KW-1185">Reference proteome</keyword>
<sequence>MGLLGLPWGLTGTLLATTYLHSLCASASPSINVGLKTSWSSAPYLLELLETAADENATSYFPLLDQIADGRFSRASTEEELYEQFIQVLKEDGHMADPETVSSYKFALSMRSSAPRIEAHYQYYHTAVEPALKAEQDTSCTVWVLFNGKQYCSPTLDEAYGEVNGDGQTQDLQFDRVLGNPLAPASILYTDITSPVFGQFHKILAKTALDGKTSYRIRHRKDPAFNGKPLIIPGYGVELALKRTDYIVIDDREDGAIQSATPSSEAEVKFGDEEVADLKPLSTSELFSLAVKASSFIMQSERPFDTLLKLSQDFPKYSSAVASHNATETFLMEHAYNRGLLVPAGYNVWWMNGVQLIDRQIEGLSLLDILRKERTLINGVRDLGLTGPEAIQLLSHNEISTVKAENEPQRFDWRDEIEGGKVILWMNDIEKDKRYEDWPTALNALLQRTYPGQLPTVRRECFHLVMPVDFTEPEDVRLVVDTMLSFVKRKLAIRIGLVPLTRTQQAAEQAAIVYHLLDAYGLTAVVSYLESSYMSKKVAFPHKPSFESAIEGKKLRLEKIAHAFEDAIKSKDYQQQIQASQKWIRRLSADSKISPMFVDGVALPRDENYLQAMSTRVTNDLQAIQQAVFQESFVADAWLPTYFLTQAATKRNALVIPEDEKTLRIFDVNKLVGENQELLNSLPRVEADSSSAKQDWGHMVLVADLDSEAGRQFLMTATIFCETNPSVELVIVHNPTASPAEYGVSNYLYSHMRSISNKAFSKVNDLVSVLVSDDSATTPVVQQEADQYWHAADPLVKSMTLRPGESGLLLNGRLVGPIPDDLEFEEQDFEQLLAYERSKRIAPALAAVKDLGLSDKITDPLSAAKISSIVALSTISDTPDGMFEQGSPLRMSQFEVWNSSHTVIEVGDKSTATIQMTLLVDPASQQGQKWIPILKALSELDGLYMRLFLNPKERLSELPVKRFYRYVLDSQPTFDTEGALRSLGATFSGVPQEALLNLGMDVPPAWLVAPKASVYDLDNIKLSSTKTDVDALYELENILIEGHSREPPSMAAPRGAQLVLGTERDPHAADTIIMANLGYFQFKANPGFYKIALQEGRSSEIFNIDSVGSLGWSPIPGDENSEVVLMSFQGATLYPRISRKPGMETEDVLEPGSDSKMDFLSRGLNFAQGILGGKTKAVTSQEELAEINIFSVASGHLYERMLNIMMVSVMKHTKYTVKFWFIEQFLSPSFKDFIPYMAAEYGFQYEMVTYKWPHWLRQQTEKQREIWGYKILFLDVLFPLSLDKVIFVDADQIVRTDMIELVDHDLKGAPYGFTPMCDSRTEMEGFRFWKQGYWEKFLRGLPYHISALYVVDLKRFRQLAAGDRLRQQYHQLSADPGSLSNLDQDLPNHMQTILPIHSLPQEWLWCETWCSDESLKEAKTIDLCNNPLTKEPKLDRARRQVPEWTLYDDEIAAVDKKRKGLNINGSGRALEEENTKSRTLEEPLETHTKDEL</sequence>
<dbReference type="PANTHER" id="PTHR11226">
    <property type="entry name" value="UDP-GLUCOSE GLYCOPROTEIN:GLUCOSYLTRANSFERASE"/>
    <property type="match status" value="1"/>
</dbReference>
<dbReference type="SUPFAM" id="SSF53448">
    <property type="entry name" value="Nucleotide-diphospho-sugar transferases"/>
    <property type="match status" value="1"/>
</dbReference>
<evidence type="ECO:0000256" key="3">
    <source>
        <dbReference type="ARBA" id="ARBA00004922"/>
    </source>
</evidence>
<evidence type="ECO:0000259" key="12">
    <source>
        <dbReference type="Pfam" id="PF18401"/>
    </source>
</evidence>
<comment type="subcellular location">
    <subcellularLocation>
        <location evidence="2">Endoplasmic reticulum lumen</location>
    </subcellularLocation>
</comment>
<comment type="pathway">
    <text evidence="3">Protein modification; protein glycosylation.</text>
</comment>
<evidence type="ECO:0000256" key="2">
    <source>
        <dbReference type="ARBA" id="ARBA00004319"/>
    </source>
</evidence>
<evidence type="ECO:0000259" key="14">
    <source>
        <dbReference type="Pfam" id="PF18403"/>
    </source>
</evidence>
<dbReference type="EMBL" id="VNKQ01000013">
    <property type="protein sequence ID" value="KAG0647286.1"/>
    <property type="molecule type" value="Genomic_DNA"/>
</dbReference>
<keyword evidence="7" id="KW-0256">Endoplasmic reticulum</keyword>
<dbReference type="InterPro" id="IPR009448">
    <property type="entry name" value="UDP-g_GGtrans"/>
</dbReference>
<organism evidence="16 17">
    <name type="scientific">Hyphodiscus hymeniophilus</name>
    <dbReference type="NCBI Taxonomy" id="353542"/>
    <lineage>
        <taxon>Eukaryota</taxon>
        <taxon>Fungi</taxon>
        <taxon>Dikarya</taxon>
        <taxon>Ascomycota</taxon>
        <taxon>Pezizomycotina</taxon>
        <taxon>Leotiomycetes</taxon>
        <taxon>Helotiales</taxon>
        <taxon>Hyphodiscaceae</taxon>
        <taxon>Hyphodiscus</taxon>
    </lineage>
</organism>
<feature type="chain" id="PRO_5040319700" evidence="10">
    <location>
        <begin position="17"/>
        <end position="1492"/>
    </location>
</feature>
<keyword evidence="8" id="KW-0325">Glycoprotein</keyword>
<feature type="domain" description="UDP-glucose:glycoprotein glucosyltransferase thioredoxin-like" evidence="14">
    <location>
        <begin position="667"/>
        <end position="871"/>
    </location>
</feature>
<dbReference type="PANTHER" id="PTHR11226:SF0">
    <property type="entry name" value="UDP-GLUCOSE:GLYCOPROTEIN GLUCOSYLTRANSFERASE"/>
    <property type="match status" value="1"/>
</dbReference>
<feature type="domain" description="UGGT thioredoxin-like" evidence="11">
    <location>
        <begin position="42"/>
        <end position="221"/>
    </location>
</feature>
<dbReference type="InterPro" id="IPR040693">
    <property type="entry name" value="UGGT_TRXL_1"/>
</dbReference>
<dbReference type="GO" id="GO:0005788">
    <property type="term" value="C:endoplasmic reticulum lumen"/>
    <property type="evidence" value="ECO:0007669"/>
    <property type="project" value="UniProtKB-SubCell"/>
</dbReference>
<feature type="domain" description="UGGT thioredoxin-like" evidence="12">
    <location>
        <begin position="274"/>
        <end position="405"/>
    </location>
</feature>
<dbReference type="Pfam" id="PF18402">
    <property type="entry name" value="Thioredoxin_14"/>
    <property type="match status" value="1"/>
</dbReference>
<dbReference type="OrthoDB" id="27683at2759"/>
<evidence type="ECO:0000256" key="1">
    <source>
        <dbReference type="ARBA" id="ARBA00001913"/>
    </source>
</evidence>
<evidence type="ECO:0000313" key="17">
    <source>
        <dbReference type="Proteomes" id="UP000785200"/>
    </source>
</evidence>
<accession>A0A9P6VG11</accession>
<protein>
    <submittedName>
        <fullName evidence="16">UDP-Glc:glycoprotein glucosyltransferase</fullName>
    </submittedName>
</protein>
<comment type="caution">
    <text evidence="16">The sequence shown here is derived from an EMBL/GenBank/DDBJ whole genome shotgun (WGS) entry which is preliminary data.</text>
</comment>
<dbReference type="GO" id="GO:0018279">
    <property type="term" value="P:protein N-linked glycosylation via asparagine"/>
    <property type="evidence" value="ECO:0007669"/>
    <property type="project" value="TreeGrafter"/>
</dbReference>
<evidence type="ECO:0000259" key="15">
    <source>
        <dbReference type="Pfam" id="PF18404"/>
    </source>
</evidence>
<evidence type="ECO:0000256" key="10">
    <source>
        <dbReference type="SAM" id="SignalP"/>
    </source>
</evidence>
<feature type="domain" description="UGGT thioredoxin-like" evidence="13">
    <location>
        <begin position="411"/>
        <end position="655"/>
    </location>
</feature>
<dbReference type="InterPro" id="IPR040497">
    <property type="entry name" value="Glyco_transf_24"/>
</dbReference>
<reference evidence="16" key="1">
    <citation type="submission" date="2019-07" db="EMBL/GenBank/DDBJ databases">
        <title>Hyphodiscus hymeniophilus genome sequencing and assembly.</title>
        <authorList>
            <person name="Kramer G."/>
            <person name="Nodwell J."/>
        </authorList>
    </citation>
    <scope>NUCLEOTIDE SEQUENCE</scope>
    <source>
        <strain evidence="16">ATCC 34498</strain>
    </source>
</reference>
<feature type="compositionally biased region" description="Basic and acidic residues" evidence="9">
    <location>
        <begin position="1469"/>
        <end position="1492"/>
    </location>
</feature>
<dbReference type="FunFam" id="3.90.550.10:FF:000065">
    <property type="entry name" value="UDP-glucose:glycoprotein glucosyltransferase, putative"/>
    <property type="match status" value="1"/>
</dbReference>
<evidence type="ECO:0000259" key="13">
    <source>
        <dbReference type="Pfam" id="PF18402"/>
    </source>
</evidence>
<name>A0A9P6VG11_9HELO</name>
<dbReference type="GO" id="GO:0051082">
    <property type="term" value="F:unfolded protein binding"/>
    <property type="evidence" value="ECO:0007669"/>
    <property type="project" value="TreeGrafter"/>
</dbReference>
<dbReference type="Pfam" id="PF06427">
    <property type="entry name" value="UDP-g_GGTase"/>
    <property type="match status" value="1"/>
</dbReference>
<dbReference type="CDD" id="cd06432">
    <property type="entry name" value="GT8_HUGT1_C_like"/>
    <property type="match status" value="1"/>
</dbReference>
<dbReference type="Pfam" id="PF18404">
    <property type="entry name" value="Glyco_transf_24"/>
    <property type="match status" value="1"/>
</dbReference>
<dbReference type="Proteomes" id="UP000785200">
    <property type="component" value="Unassembled WGS sequence"/>
</dbReference>
<dbReference type="Pfam" id="PF18403">
    <property type="entry name" value="Thioredoxin_15"/>
    <property type="match status" value="1"/>
</dbReference>
<evidence type="ECO:0000259" key="11">
    <source>
        <dbReference type="Pfam" id="PF18400"/>
    </source>
</evidence>
<evidence type="ECO:0000256" key="9">
    <source>
        <dbReference type="SAM" id="MobiDB-lite"/>
    </source>
</evidence>
<evidence type="ECO:0000313" key="16">
    <source>
        <dbReference type="EMBL" id="KAG0647286.1"/>
    </source>
</evidence>
<dbReference type="InterPro" id="IPR029044">
    <property type="entry name" value="Nucleotide-diphossugar_trans"/>
</dbReference>
<evidence type="ECO:0000256" key="5">
    <source>
        <dbReference type="ARBA" id="ARBA00022679"/>
    </source>
</evidence>
<gene>
    <name evidence="16" type="ORF">D0Z07_6949</name>
</gene>
<dbReference type="InterPro" id="IPR040692">
    <property type="entry name" value="UGGT_TRXL_3"/>
</dbReference>